<gene>
    <name evidence="1" type="ORF">SAMN05660330_03646</name>
</gene>
<evidence type="ECO:0000313" key="2">
    <source>
        <dbReference type="Proteomes" id="UP000199073"/>
    </source>
</evidence>
<organism evidence="1 2">
    <name type="scientific">Desulforhopalus singaporensis</name>
    <dbReference type="NCBI Taxonomy" id="91360"/>
    <lineage>
        <taxon>Bacteria</taxon>
        <taxon>Pseudomonadati</taxon>
        <taxon>Thermodesulfobacteriota</taxon>
        <taxon>Desulfobulbia</taxon>
        <taxon>Desulfobulbales</taxon>
        <taxon>Desulfocapsaceae</taxon>
        <taxon>Desulforhopalus</taxon>
    </lineage>
</organism>
<evidence type="ECO:0000313" key="1">
    <source>
        <dbReference type="EMBL" id="SDP67678.1"/>
    </source>
</evidence>
<accession>A0A1H0UNY3</accession>
<dbReference type="AlphaFoldDB" id="A0A1H0UNY3"/>
<dbReference type="PROSITE" id="PS51257">
    <property type="entry name" value="PROKAR_LIPOPROTEIN"/>
    <property type="match status" value="1"/>
</dbReference>
<sequence length="151" mass="16783">MRAGFWKKYVLLATVAGFVMAGCGKSLIGKSVDASLPAFCRIDGFPAQCNEMKGYGEITPSVTITKLDDRGNYLVEGYFDASHGAIGMWRNIRKSKSRFRMLFVSGDVISDCKNISVKSTDPGNKIKFSFKYHTEWPIDAVAFTYNVVVQE</sequence>
<keyword evidence="2" id="KW-1185">Reference proteome</keyword>
<dbReference type="EMBL" id="FNJI01000034">
    <property type="protein sequence ID" value="SDP67678.1"/>
    <property type="molecule type" value="Genomic_DNA"/>
</dbReference>
<protein>
    <recommendedName>
        <fullName evidence="3">Lipoprotein</fullName>
    </recommendedName>
</protein>
<name>A0A1H0UNY3_9BACT</name>
<dbReference type="STRING" id="91360.SAMN05660330_03646"/>
<dbReference type="RefSeq" id="WP_092225444.1">
    <property type="nucleotide sequence ID" value="NZ_FNJI01000034.1"/>
</dbReference>
<dbReference type="Proteomes" id="UP000199073">
    <property type="component" value="Unassembled WGS sequence"/>
</dbReference>
<proteinExistence type="predicted"/>
<reference evidence="1 2" key="1">
    <citation type="submission" date="2016-10" db="EMBL/GenBank/DDBJ databases">
        <authorList>
            <person name="de Groot N.N."/>
        </authorList>
    </citation>
    <scope>NUCLEOTIDE SEQUENCE [LARGE SCALE GENOMIC DNA]</scope>
    <source>
        <strain evidence="1 2">DSM 12130</strain>
    </source>
</reference>
<evidence type="ECO:0008006" key="3">
    <source>
        <dbReference type="Google" id="ProtNLM"/>
    </source>
</evidence>